<name>A0A840IIP3_9ACTN</name>
<comment type="similarity">
    <text evidence="2">Belongs to the mandelate racemase/muconate lactonizing enzyme family. GalD subfamily.</text>
</comment>
<sequence length="403" mass="43319">MSSPIVRVRVAMLPAGEPPVLGGPRPLVTPLTGIEGAERLLRGDATAGLPPAASWAVVVRLEDADGREGVGTAGFGSPATVPVIEQLAPVVLGARPAEVNRLWETMFRATVNVGRRGVVMHAISALDVALWDLHARQLERPLHELLGGAVRSEIPAYASRLYATDDLDALAAEARGYVEQGFGAVKQRLAYGPSDGRDGIRRNVELVKTVADAIGPGVEQMADAYMGWDAGYAIRCIRAIEDAGIRLRWVEEPVMPDEIPGLARVRAAVDTPIAAGEHEATRFGFRDLVTAGAVDVLQPDVNRLGGITEARRVWALGETFGLDVIPHLGVAHNLQVAAASFATPMVEYMPPPGDDGRFDEDQVWWMLFPDEPRAHHGTIRLKRGPGLGVTLDDARLQELLELN</sequence>
<dbReference type="InterPro" id="IPR046945">
    <property type="entry name" value="RHMD-like"/>
</dbReference>
<organism evidence="6 7">
    <name type="scientific">Conexibacter arvalis</name>
    <dbReference type="NCBI Taxonomy" id="912552"/>
    <lineage>
        <taxon>Bacteria</taxon>
        <taxon>Bacillati</taxon>
        <taxon>Actinomycetota</taxon>
        <taxon>Thermoleophilia</taxon>
        <taxon>Solirubrobacterales</taxon>
        <taxon>Conexibacteraceae</taxon>
        <taxon>Conexibacter</taxon>
    </lineage>
</organism>
<reference evidence="6 7" key="1">
    <citation type="submission" date="2020-08" db="EMBL/GenBank/DDBJ databases">
        <title>Genomic Encyclopedia of Archaeal and Bacterial Type Strains, Phase II (KMG-II): from individual species to whole genera.</title>
        <authorList>
            <person name="Goeker M."/>
        </authorList>
    </citation>
    <scope>NUCLEOTIDE SEQUENCE [LARGE SCALE GENOMIC DNA]</scope>
    <source>
        <strain evidence="6 7">DSM 23288</strain>
    </source>
</reference>
<dbReference type="SUPFAM" id="SSF51604">
    <property type="entry name" value="Enolase C-terminal domain-like"/>
    <property type="match status" value="1"/>
</dbReference>
<dbReference type="InterPro" id="IPR013341">
    <property type="entry name" value="Mandelate_racemase_N_dom"/>
</dbReference>
<dbReference type="GO" id="GO:0009063">
    <property type="term" value="P:amino acid catabolic process"/>
    <property type="evidence" value="ECO:0007669"/>
    <property type="project" value="InterPro"/>
</dbReference>
<dbReference type="InterPro" id="IPR029065">
    <property type="entry name" value="Enolase_C-like"/>
</dbReference>
<evidence type="ECO:0000313" key="6">
    <source>
        <dbReference type="EMBL" id="MBB4664852.1"/>
    </source>
</evidence>
<dbReference type="SUPFAM" id="SSF54826">
    <property type="entry name" value="Enolase N-terminal domain-like"/>
    <property type="match status" value="1"/>
</dbReference>
<dbReference type="GO" id="GO:0016052">
    <property type="term" value="P:carbohydrate catabolic process"/>
    <property type="evidence" value="ECO:0007669"/>
    <property type="project" value="TreeGrafter"/>
</dbReference>
<dbReference type="Pfam" id="PF02746">
    <property type="entry name" value="MR_MLE_N"/>
    <property type="match status" value="1"/>
</dbReference>
<dbReference type="PANTHER" id="PTHR13794:SF58">
    <property type="entry name" value="MITOCHONDRIAL ENOLASE SUPERFAMILY MEMBER 1"/>
    <property type="match status" value="1"/>
</dbReference>
<dbReference type="InterPro" id="IPR029017">
    <property type="entry name" value="Enolase-like_N"/>
</dbReference>
<dbReference type="SMART" id="SM00922">
    <property type="entry name" value="MR_MLE"/>
    <property type="match status" value="1"/>
</dbReference>
<protein>
    <submittedName>
        <fullName evidence="6">L-alanine-DL-glutamate epimerase-like enolase superfamily enzyme</fullName>
    </submittedName>
</protein>
<comment type="caution">
    <text evidence="6">The sequence shown here is derived from an EMBL/GenBank/DDBJ whole genome shotgun (WGS) entry which is preliminary data.</text>
</comment>
<dbReference type="GO" id="GO:0000287">
    <property type="term" value="F:magnesium ion binding"/>
    <property type="evidence" value="ECO:0007669"/>
    <property type="project" value="TreeGrafter"/>
</dbReference>
<dbReference type="SFLD" id="SFLDS00001">
    <property type="entry name" value="Enolase"/>
    <property type="match status" value="1"/>
</dbReference>
<evidence type="ECO:0000313" key="7">
    <source>
        <dbReference type="Proteomes" id="UP000585272"/>
    </source>
</evidence>
<evidence type="ECO:0000256" key="3">
    <source>
        <dbReference type="ARBA" id="ARBA00022723"/>
    </source>
</evidence>
<dbReference type="PROSITE" id="PS00908">
    <property type="entry name" value="MR_MLE_1"/>
    <property type="match status" value="1"/>
</dbReference>
<keyword evidence="4" id="KW-0460">Magnesium</keyword>
<evidence type="ECO:0000256" key="2">
    <source>
        <dbReference type="ARBA" id="ARBA00010339"/>
    </source>
</evidence>
<evidence type="ECO:0000259" key="5">
    <source>
        <dbReference type="SMART" id="SM00922"/>
    </source>
</evidence>
<dbReference type="AlphaFoldDB" id="A0A840IIP3"/>
<evidence type="ECO:0000256" key="1">
    <source>
        <dbReference type="ARBA" id="ARBA00001946"/>
    </source>
</evidence>
<keyword evidence="7" id="KW-1185">Reference proteome</keyword>
<dbReference type="InterPro" id="IPR013342">
    <property type="entry name" value="Mandelate_racemase_C"/>
</dbReference>
<dbReference type="Gene3D" id="3.30.390.10">
    <property type="entry name" value="Enolase-like, N-terminal domain"/>
    <property type="match status" value="1"/>
</dbReference>
<dbReference type="InterPro" id="IPR018110">
    <property type="entry name" value="Mandel_Rmase/mucon_lact_enz_CS"/>
</dbReference>
<dbReference type="PANTHER" id="PTHR13794">
    <property type="entry name" value="ENOLASE SUPERFAMILY, MANDELATE RACEMASE"/>
    <property type="match status" value="1"/>
</dbReference>
<dbReference type="GO" id="GO:0016836">
    <property type="term" value="F:hydro-lyase activity"/>
    <property type="evidence" value="ECO:0007669"/>
    <property type="project" value="TreeGrafter"/>
</dbReference>
<dbReference type="Proteomes" id="UP000585272">
    <property type="component" value="Unassembled WGS sequence"/>
</dbReference>
<feature type="domain" description="Mandelate racemase/muconate lactonizing enzyme C-terminal" evidence="5">
    <location>
        <begin position="167"/>
        <end position="272"/>
    </location>
</feature>
<evidence type="ECO:0000256" key="4">
    <source>
        <dbReference type="ARBA" id="ARBA00022842"/>
    </source>
</evidence>
<dbReference type="InterPro" id="IPR036849">
    <property type="entry name" value="Enolase-like_C_sf"/>
</dbReference>
<dbReference type="Pfam" id="PF13378">
    <property type="entry name" value="MR_MLE_C"/>
    <property type="match status" value="1"/>
</dbReference>
<dbReference type="EMBL" id="JACHNU010000009">
    <property type="protein sequence ID" value="MBB4664852.1"/>
    <property type="molecule type" value="Genomic_DNA"/>
</dbReference>
<gene>
    <name evidence="6" type="ORF">BDZ31_004470</name>
</gene>
<dbReference type="RefSeq" id="WP_183345262.1">
    <property type="nucleotide sequence ID" value="NZ_JACHNU010000009.1"/>
</dbReference>
<keyword evidence="3" id="KW-0479">Metal-binding</keyword>
<comment type="cofactor">
    <cofactor evidence="1">
        <name>Mg(2+)</name>
        <dbReference type="ChEBI" id="CHEBI:18420"/>
    </cofactor>
</comment>
<dbReference type="FunFam" id="3.20.20.120:FF:000005">
    <property type="entry name" value="Putative L-rhamnonate dehydratase"/>
    <property type="match status" value="1"/>
</dbReference>
<dbReference type="Gene3D" id="3.20.20.120">
    <property type="entry name" value="Enolase-like C-terminal domain"/>
    <property type="match status" value="1"/>
</dbReference>
<proteinExistence type="inferred from homology"/>
<accession>A0A840IIP3</accession>
<dbReference type="SFLD" id="SFLDG00179">
    <property type="entry name" value="mandelate_racemase"/>
    <property type="match status" value="1"/>
</dbReference>